<proteinExistence type="inferred from homology"/>
<comment type="subcellular location">
    <subcellularLocation>
        <location evidence="1">Cell membrane</location>
        <topology evidence="1">Lipid-anchor</topology>
    </subcellularLocation>
</comment>
<keyword evidence="10" id="KW-1185">Reference proteome</keyword>
<evidence type="ECO:0000256" key="7">
    <source>
        <dbReference type="SAM" id="MobiDB-lite"/>
    </source>
</evidence>
<dbReference type="HOGENOM" id="CLU_038813_0_0_2"/>
<name>G0EDW9_PYRF1</name>
<dbReference type="STRING" id="694429.Pyrfu_0869"/>
<dbReference type="EMBL" id="CP002838">
    <property type="protein sequence ID" value="AEM38738.1"/>
    <property type="molecule type" value="Genomic_DNA"/>
</dbReference>
<evidence type="ECO:0000256" key="2">
    <source>
        <dbReference type="ARBA" id="ARBA00008610"/>
    </source>
</evidence>
<dbReference type="Gene3D" id="3.40.50.2300">
    <property type="match status" value="2"/>
</dbReference>
<feature type="compositionally biased region" description="Low complexity" evidence="7">
    <location>
        <begin position="35"/>
        <end position="48"/>
    </location>
</feature>
<gene>
    <name evidence="9" type="ordered locus">Pyrfu_0869</name>
</gene>
<dbReference type="InterPro" id="IPR003760">
    <property type="entry name" value="PnrA-like"/>
</dbReference>
<keyword evidence="3" id="KW-1003">Cell membrane</keyword>
<dbReference type="SUPFAM" id="SSF53822">
    <property type="entry name" value="Periplasmic binding protein-like I"/>
    <property type="match status" value="1"/>
</dbReference>
<evidence type="ECO:0000256" key="3">
    <source>
        <dbReference type="ARBA" id="ARBA00022475"/>
    </source>
</evidence>
<dbReference type="AlphaFoldDB" id="G0EDW9"/>
<dbReference type="Pfam" id="PF02608">
    <property type="entry name" value="Bmp"/>
    <property type="match status" value="1"/>
</dbReference>
<dbReference type="InterPro" id="IPR050957">
    <property type="entry name" value="BMP_lipoprotein"/>
</dbReference>
<evidence type="ECO:0000256" key="5">
    <source>
        <dbReference type="ARBA" id="ARBA00023136"/>
    </source>
</evidence>
<feature type="domain" description="ABC transporter substrate-binding protein PnrA-like" evidence="8">
    <location>
        <begin position="56"/>
        <end position="341"/>
    </location>
</feature>
<keyword evidence="4" id="KW-0732">Signal</keyword>
<feature type="region of interest" description="Disordered" evidence="7">
    <location>
        <begin position="29"/>
        <end position="50"/>
    </location>
</feature>
<dbReference type="CDD" id="cd06354">
    <property type="entry name" value="PBP1_PrnA-like"/>
    <property type="match status" value="1"/>
</dbReference>
<dbReference type="Proteomes" id="UP000001037">
    <property type="component" value="Chromosome"/>
</dbReference>
<dbReference type="InterPro" id="IPR028082">
    <property type="entry name" value="Peripla_BP_I"/>
</dbReference>
<accession>G0EDW9</accession>
<comment type="similarity">
    <text evidence="2">Belongs to the BMP lipoprotein family.</text>
</comment>
<dbReference type="PANTHER" id="PTHR34296:SF2">
    <property type="entry name" value="ABC TRANSPORTER GUANOSINE-BINDING PROTEIN NUPN"/>
    <property type="match status" value="1"/>
</dbReference>
<evidence type="ECO:0000256" key="4">
    <source>
        <dbReference type="ARBA" id="ARBA00022729"/>
    </source>
</evidence>
<evidence type="ECO:0000313" key="10">
    <source>
        <dbReference type="Proteomes" id="UP000001037"/>
    </source>
</evidence>
<evidence type="ECO:0000256" key="6">
    <source>
        <dbReference type="ARBA" id="ARBA00023288"/>
    </source>
</evidence>
<keyword evidence="5" id="KW-0472">Membrane</keyword>
<dbReference type="KEGG" id="pfm:Pyrfu_0869"/>
<evidence type="ECO:0000313" key="9">
    <source>
        <dbReference type="EMBL" id="AEM38738.1"/>
    </source>
</evidence>
<dbReference type="eggNOG" id="arCOG00258">
    <property type="taxonomic scope" value="Archaea"/>
</dbReference>
<protein>
    <submittedName>
        <fullName evidence="9">Basic membrane lipoprotein</fullName>
    </submittedName>
</protein>
<organism evidence="9 10">
    <name type="scientific">Pyrolobus fumarii (strain DSM 11204 / 1A)</name>
    <dbReference type="NCBI Taxonomy" id="694429"/>
    <lineage>
        <taxon>Archaea</taxon>
        <taxon>Thermoproteota</taxon>
        <taxon>Thermoprotei</taxon>
        <taxon>Desulfurococcales</taxon>
        <taxon>Pyrodictiaceae</taxon>
        <taxon>Pyrolobus</taxon>
    </lineage>
</organism>
<dbReference type="InParanoid" id="G0EDW9"/>
<dbReference type="PANTHER" id="PTHR34296">
    <property type="entry name" value="TRANSCRIPTIONAL ACTIVATOR PROTEIN MED"/>
    <property type="match status" value="1"/>
</dbReference>
<evidence type="ECO:0000256" key="1">
    <source>
        <dbReference type="ARBA" id="ARBA00004193"/>
    </source>
</evidence>
<evidence type="ECO:0000259" key="8">
    <source>
        <dbReference type="Pfam" id="PF02608"/>
    </source>
</evidence>
<keyword evidence="6 9" id="KW-0449">Lipoprotein</keyword>
<reference evidence="9 10" key="1">
    <citation type="journal article" date="2011" name="Stand. Genomic Sci.">
        <title>Complete genome sequence of the hyperthermophilic chemolithoautotroph Pyrolobus fumarii type strain (1A).</title>
        <authorList>
            <person name="Anderson I."/>
            <person name="Goker M."/>
            <person name="Nolan M."/>
            <person name="Lucas S."/>
            <person name="Hammon N."/>
            <person name="Deshpande S."/>
            <person name="Cheng J.F."/>
            <person name="Tapia R."/>
            <person name="Han C."/>
            <person name="Goodwin L."/>
            <person name="Pitluck S."/>
            <person name="Huntemann M."/>
            <person name="Liolios K."/>
            <person name="Ivanova N."/>
            <person name="Pagani I."/>
            <person name="Mavromatis K."/>
            <person name="Ovchinikova G."/>
            <person name="Pati A."/>
            <person name="Chen A."/>
            <person name="Palaniappan K."/>
            <person name="Land M."/>
            <person name="Hauser L."/>
            <person name="Brambilla E.M."/>
            <person name="Huber H."/>
            <person name="Yasawong M."/>
            <person name="Rohde M."/>
            <person name="Spring S."/>
            <person name="Abt B."/>
            <person name="Sikorski J."/>
            <person name="Wirth R."/>
            <person name="Detter J.C."/>
            <person name="Woyke T."/>
            <person name="Bristow J."/>
            <person name="Eisen J.A."/>
            <person name="Markowitz V."/>
            <person name="Hugenholtz P."/>
            <person name="Kyrpides N.C."/>
            <person name="Klenk H.P."/>
            <person name="Lapidus A."/>
        </authorList>
    </citation>
    <scope>NUCLEOTIDE SEQUENCE [LARGE SCALE GENOMIC DNA]</scope>
    <source>
        <strain evidence="10">DSM 11204 / 1A</strain>
    </source>
</reference>
<sequence length="430" mass="47556">MNRNLLIALVIVIVAAALATAVLLAKPSEKPSPITPGETSTTPSTGVETKPKPKAKVLVLFDVGGRGDLSFNDMAWLGAERAARELGVEVKYSTPRSQADMQPLLERLSKTGEYDVIILVGFLWTDPLNKTADKFPQQKYALIDATTGVVRENEIDILFREQECAALIGVLAAGIADKIMQVEGETGPIKIGAVAGMDIPPLWKFHIGYLFGAKYYELKTGKKVELLWTYTGTFTDTQKGYRAAWDLLQKGAKVLYGLAGLTHVGMFDAVREWNEKGYGIAFAIGQDASQEWYDPYHIILSGAKRVDVAVYTAIRNVVEGNWEGGIHTLGLKEGGVGIWDLEGVKWFAQLAYETGRLKDLTPEEVVKIVKEQREKWIPQEAWKIMEELKEKIMKGEIVFKTPKSHDEYIAIIKELEKGNLNAALEKGSIS</sequence>
<dbReference type="GO" id="GO:0005886">
    <property type="term" value="C:plasma membrane"/>
    <property type="evidence" value="ECO:0007669"/>
    <property type="project" value="UniProtKB-SubCell"/>
</dbReference>